<organism evidence="1 2">
    <name type="scientific">Araneus ventricosus</name>
    <name type="common">Orbweaver spider</name>
    <name type="synonym">Epeira ventricosa</name>
    <dbReference type="NCBI Taxonomy" id="182803"/>
    <lineage>
        <taxon>Eukaryota</taxon>
        <taxon>Metazoa</taxon>
        <taxon>Ecdysozoa</taxon>
        <taxon>Arthropoda</taxon>
        <taxon>Chelicerata</taxon>
        <taxon>Arachnida</taxon>
        <taxon>Araneae</taxon>
        <taxon>Araneomorphae</taxon>
        <taxon>Entelegynae</taxon>
        <taxon>Araneoidea</taxon>
        <taxon>Araneidae</taxon>
        <taxon>Araneus</taxon>
    </lineage>
</organism>
<evidence type="ECO:0000313" key="2">
    <source>
        <dbReference type="Proteomes" id="UP000499080"/>
    </source>
</evidence>
<dbReference type="AlphaFoldDB" id="A0A4Y2H1K4"/>
<reference evidence="1 2" key="1">
    <citation type="journal article" date="2019" name="Sci. Rep.">
        <title>Orb-weaving spider Araneus ventricosus genome elucidates the spidroin gene catalogue.</title>
        <authorList>
            <person name="Kono N."/>
            <person name="Nakamura H."/>
            <person name="Ohtoshi R."/>
            <person name="Moran D.A.P."/>
            <person name="Shinohara A."/>
            <person name="Yoshida Y."/>
            <person name="Fujiwara M."/>
            <person name="Mori M."/>
            <person name="Tomita M."/>
            <person name="Arakawa K."/>
        </authorList>
    </citation>
    <scope>NUCLEOTIDE SEQUENCE [LARGE SCALE GENOMIC DNA]</scope>
</reference>
<keyword evidence="2" id="KW-1185">Reference proteome</keyword>
<dbReference type="Proteomes" id="UP000499080">
    <property type="component" value="Unassembled WGS sequence"/>
</dbReference>
<protein>
    <submittedName>
        <fullName evidence="1">Uncharacterized protein</fullName>
    </submittedName>
</protein>
<name>A0A4Y2H1K4_ARAVE</name>
<gene>
    <name evidence="1" type="ORF">AVEN_199702_1</name>
</gene>
<proteinExistence type="predicted"/>
<sequence>MPFANLHELKHRITAAIHSIAPQMHELKHRITAAIHSIAPQTHELKHRITAAIHSVAPQMLVIHGVKSSTAWTYYSQPRNLTSTFINLYSALIS</sequence>
<evidence type="ECO:0000313" key="1">
    <source>
        <dbReference type="EMBL" id="GBM58214.1"/>
    </source>
</evidence>
<dbReference type="EMBL" id="BGPR01001626">
    <property type="protein sequence ID" value="GBM58214.1"/>
    <property type="molecule type" value="Genomic_DNA"/>
</dbReference>
<accession>A0A4Y2H1K4</accession>
<comment type="caution">
    <text evidence="1">The sequence shown here is derived from an EMBL/GenBank/DDBJ whole genome shotgun (WGS) entry which is preliminary data.</text>
</comment>